<dbReference type="STRING" id="1089455.MOPEL_003_01010"/>
<name>H5UMW9_9MICO</name>
<protein>
    <recommendedName>
        <fullName evidence="1">Spore protein YkvP/CgeB glycosyl transferase-like domain-containing protein</fullName>
    </recommendedName>
</protein>
<sequence length="859" mass="94937">MTHVLMMVGNTIAHDTRVLKSALALADGGVQVTLLGASPTPYRQDTWLQDVRVLRVPVSYRLRDERLRRVARRTRRRLDFGPTPEQVRLTELEAQQRVRERNDLGGRDRDLRARWSLLRRRAVRLRSDLDERVGEVETDLVESVNDWWNARDLGVAWRRDLPEVDDLDLAFTPVVDRVDWDVLHAHDIHHVGTAARAVARRRAAGRPAMWIYDAHEYVAGLPVYPPRTPRSNAAWLDLEKEFVRDADAVITVTAPLAEEIGRAYALSVTPTVVMNAPVFSETLRDDEPGIREACGLAPETPLVVYSGGVTHARGVHTLVEAMPAMPGVHLAVVCVPHNRTRPVQALRDLAEGLGVDDRLHLLDPVAPEAVSSFLASADLGVHPMLHFGSHEFALPNKLFEYLHAGLPLAVSDCRALSEFVTRNEVGAVFTAEDPASCASAILDVLSRRDALHERIVTDPGLLEPYSWNHQAASLRDLYRRLLGDDAVPVEPTAETSLRDVSERFVTRDDRPSVLAVGAVNAAGQGWAWAKAVEREVPGTRTFVLAVDRDRPYAFPADEVIPFSVFRENQRWSAALRDTASATWTHALLEGGRSIIGRRYGADFVTDAAALRAQGIRVGLVFHGSDIRDPAANAARTPWSPFSDPRDELTERLQREHDLLLPKVEEFLEAGDGPVFVSTPDLLADVPGAIWLPLTVDVDAWAADPTPFDRDVPVVLHVPSRARLKGSDAADAVGRRLAAEGLVEYRRLEDVDPADMPAHVREADVVLDQFAVGVHGVAAVEAMAAGRICLAHVREDVRELLPGCPVVEANPETLEDVLRGLLADRDRGREIARAGRAYVREVHDGRRAARVLAEHLHLHG</sequence>
<dbReference type="RefSeq" id="WP_009480975.1">
    <property type="nucleotide sequence ID" value="NZ_BAFE01000003.1"/>
</dbReference>
<evidence type="ECO:0000259" key="1">
    <source>
        <dbReference type="Pfam" id="PF13524"/>
    </source>
</evidence>
<dbReference type="EMBL" id="BAFE01000003">
    <property type="protein sequence ID" value="GAB47077.1"/>
    <property type="molecule type" value="Genomic_DNA"/>
</dbReference>
<dbReference type="AlphaFoldDB" id="H5UMW9"/>
<comment type="caution">
    <text evidence="2">The sequence shown here is derived from an EMBL/GenBank/DDBJ whole genome shotgun (WGS) entry which is preliminary data.</text>
</comment>
<dbReference type="InterPro" id="IPR055259">
    <property type="entry name" value="YkvP/CgeB_Glyco_trans-like"/>
</dbReference>
<dbReference type="Proteomes" id="UP000004367">
    <property type="component" value="Unassembled WGS sequence"/>
</dbReference>
<dbReference type="PANTHER" id="PTHR12526">
    <property type="entry name" value="GLYCOSYLTRANSFERASE"/>
    <property type="match status" value="1"/>
</dbReference>
<dbReference type="Gene3D" id="3.40.50.2000">
    <property type="entry name" value="Glycogen Phosphorylase B"/>
    <property type="match status" value="3"/>
</dbReference>
<dbReference type="Pfam" id="PF13524">
    <property type="entry name" value="Glyco_trans_1_2"/>
    <property type="match status" value="1"/>
</dbReference>
<proteinExistence type="predicted"/>
<evidence type="ECO:0000313" key="3">
    <source>
        <dbReference type="Proteomes" id="UP000004367"/>
    </source>
</evidence>
<dbReference type="Pfam" id="PF13692">
    <property type="entry name" value="Glyco_trans_1_4"/>
    <property type="match status" value="1"/>
</dbReference>
<keyword evidence="3" id="KW-1185">Reference proteome</keyword>
<gene>
    <name evidence="2" type="ORF">MOPEL_003_01010</name>
</gene>
<dbReference type="CDD" id="cd03801">
    <property type="entry name" value="GT4_PimA-like"/>
    <property type="match status" value="1"/>
</dbReference>
<feature type="domain" description="Spore protein YkvP/CgeB glycosyl transferase-like" evidence="1">
    <location>
        <begin position="743"/>
        <end position="849"/>
    </location>
</feature>
<evidence type="ECO:0000313" key="2">
    <source>
        <dbReference type="EMBL" id="GAB47077.1"/>
    </source>
</evidence>
<reference evidence="2 3" key="1">
    <citation type="submission" date="2012-02" db="EMBL/GenBank/DDBJ databases">
        <title>Whole genome shotgun sequence of Mobilicoccus pelagius NBRC 104925.</title>
        <authorList>
            <person name="Yoshida Y."/>
            <person name="Hosoyama A."/>
            <person name="Tsuchikane K."/>
            <person name="Katsumata H."/>
            <person name="Yamazaki S."/>
            <person name="Fujita N."/>
        </authorList>
    </citation>
    <scope>NUCLEOTIDE SEQUENCE [LARGE SCALE GENOMIC DNA]</scope>
    <source>
        <strain evidence="2 3">NBRC 104925</strain>
    </source>
</reference>
<accession>H5UMW9</accession>
<dbReference type="eggNOG" id="COG0438">
    <property type="taxonomic scope" value="Bacteria"/>
</dbReference>
<organism evidence="2 3">
    <name type="scientific">Mobilicoccus pelagius NBRC 104925</name>
    <dbReference type="NCBI Taxonomy" id="1089455"/>
    <lineage>
        <taxon>Bacteria</taxon>
        <taxon>Bacillati</taxon>
        <taxon>Actinomycetota</taxon>
        <taxon>Actinomycetes</taxon>
        <taxon>Micrococcales</taxon>
        <taxon>Dermatophilaceae</taxon>
        <taxon>Mobilicoccus</taxon>
    </lineage>
</organism>
<dbReference type="SUPFAM" id="SSF53756">
    <property type="entry name" value="UDP-Glycosyltransferase/glycogen phosphorylase"/>
    <property type="match status" value="2"/>
</dbReference>